<protein>
    <submittedName>
        <fullName evidence="3">Fibronectin, type III, putative</fullName>
    </submittedName>
</protein>
<dbReference type="InterPro" id="IPR050964">
    <property type="entry name" value="Striated_Muscle_Regulatory"/>
</dbReference>
<dbReference type="InterPro" id="IPR036116">
    <property type="entry name" value="FN3_sf"/>
</dbReference>
<dbReference type="InterPro" id="IPR013783">
    <property type="entry name" value="Ig-like_fold"/>
</dbReference>
<sequence length="920" mass="99658">MDIYTTSPFKLFSIKTALWTITQVFRRVAKWSFGCFFLCLFSVHTFAQTPEIDIRLGTNSIASGNTVDIGIASIGSPSTTTFTILNVVGPDLILSGNPRVMLGGANQSAFSIIQPVLGSIPQTDDDDFTVTFSPTTTGVHTATLTILNNDSNEGTYLINITAQASSLPAPALISVEAIDGVVDIFWQDNSTTEQGFEIYRAKAVGSNTPPVPGPFVKIFDAQANVDFHTDIGVKEKELYIYKVLAVAPPGQTNSGFSDTLAVFIPGQVPVSPSSLNAVALSQTEIQIEWEDNATNESGYVISRSETGVPGSFSIVNTTGADVESYIDKAGLESNTTYYYKVRAASTDGFSPFTTTIFATTLSNAPASPTNLSVTPVSGTELFLEWDDESNNEAGFIISRTTNQLGTFTVIDTVPANVTTYQDVGLTNNKSYFYHVQAFNGDGLSETHTNIATEKTADVPVIPTNVQLTVKDFKTITVSWEVSAAPSTSREATGYSVELANILGIKPPEGRTTNGRKGLRTNNEEDLTFFPVREVDANTRSVEITNLIPNQKYTFRVGAFNDNGNSPYSVEVSAVTLPDLSIAVPNAPTNLIAEAVSHNEIDITWSDNSSNERVFKIERKLSSATNWTEIGQVIGGTTSFSSLGLKEDSTYHYRVRASNDGGESAYSNVDSSKTECNLIVLVTNNSGGINICSGKTSLLKVNTNVTDAVYQWKRNGVNIPNANLPVYNADRTGEYDCQVIAGDCRKQSSVPVVVIVSSSFDVNIRTTDSLTQSMTTSIQGAQSYQWYHDYQPLKDAIASTYQPTQDGSYFVVVTNNDCSVTSNLITVAMTATGLSKNKLSGNMRLSPNPAVSQSVLEVENNIYGKYTITITDLQGRVCMVLEGKKTQTLLHRELPVQKLPQGVYLVRLKMKDIEGVQKLVR</sequence>
<keyword evidence="4" id="KW-1185">Reference proteome</keyword>
<keyword evidence="1" id="KW-0677">Repeat</keyword>
<organism evidence="3 4">
    <name type="scientific">Microscilla marina ATCC 23134</name>
    <dbReference type="NCBI Taxonomy" id="313606"/>
    <lineage>
        <taxon>Bacteria</taxon>
        <taxon>Pseudomonadati</taxon>
        <taxon>Bacteroidota</taxon>
        <taxon>Cytophagia</taxon>
        <taxon>Cytophagales</taxon>
        <taxon>Microscillaceae</taxon>
        <taxon>Microscilla</taxon>
    </lineage>
</organism>
<dbReference type="eggNOG" id="COG3405">
    <property type="taxonomic scope" value="Bacteria"/>
</dbReference>
<dbReference type="Proteomes" id="UP000004095">
    <property type="component" value="Unassembled WGS sequence"/>
</dbReference>
<accession>A1ZR11</accession>
<dbReference type="PANTHER" id="PTHR13817">
    <property type="entry name" value="TITIN"/>
    <property type="match status" value="1"/>
</dbReference>
<feature type="domain" description="Fibronectin type-III" evidence="2">
    <location>
        <begin position="271"/>
        <end position="363"/>
    </location>
</feature>
<dbReference type="EMBL" id="AAWS01000026">
    <property type="protein sequence ID" value="EAY27100.1"/>
    <property type="molecule type" value="Genomic_DNA"/>
</dbReference>
<dbReference type="eggNOG" id="COG4886">
    <property type="taxonomic scope" value="Bacteria"/>
</dbReference>
<proteinExistence type="predicted"/>
<dbReference type="InterPro" id="IPR026444">
    <property type="entry name" value="Secre_tail"/>
</dbReference>
<dbReference type="SMART" id="SM00060">
    <property type="entry name" value="FN3"/>
    <property type="match status" value="5"/>
</dbReference>
<dbReference type="CDD" id="cd00063">
    <property type="entry name" value="FN3"/>
    <property type="match status" value="4"/>
</dbReference>
<name>A1ZR11_MICM2</name>
<dbReference type="OrthoDB" id="9803616at2"/>
<feature type="domain" description="Fibronectin type-III" evidence="2">
    <location>
        <begin position="461"/>
        <end position="578"/>
    </location>
</feature>
<dbReference type="PANTHER" id="PTHR13817:SF73">
    <property type="entry name" value="FIBRONECTIN TYPE-III DOMAIN-CONTAINING PROTEIN"/>
    <property type="match status" value="1"/>
</dbReference>
<gene>
    <name evidence="3" type="ORF">M23134_08374</name>
</gene>
<dbReference type="eggNOG" id="COG1520">
    <property type="taxonomic scope" value="Bacteria"/>
</dbReference>
<feature type="domain" description="Fibronectin type-III" evidence="2">
    <location>
        <begin position="367"/>
        <end position="458"/>
    </location>
</feature>
<dbReference type="Pfam" id="PF18962">
    <property type="entry name" value="Por_Secre_tail"/>
    <property type="match status" value="1"/>
</dbReference>
<evidence type="ECO:0000256" key="1">
    <source>
        <dbReference type="ARBA" id="ARBA00022737"/>
    </source>
</evidence>
<dbReference type="AlphaFoldDB" id="A1ZR11"/>
<dbReference type="PROSITE" id="PS50853">
    <property type="entry name" value="FN3"/>
    <property type="match status" value="4"/>
</dbReference>
<evidence type="ECO:0000313" key="3">
    <source>
        <dbReference type="EMBL" id="EAY27100.1"/>
    </source>
</evidence>
<dbReference type="InterPro" id="IPR003961">
    <property type="entry name" value="FN3_dom"/>
</dbReference>
<dbReference type="RefSeq" id="WP_004156127.1">
    <property type="nucleotide sequence ID" value="NZ_AAWS01000026.1"/>
</dbReference>
<dbReference type="Pfam" id="PF00041">
    <property type="entry name" value="fn3"/>
    <property type="match status" value="3"/>
</dbReference>
<reference evidence="3 4" key="1">
    <citation type="submission" date="2007-01" db="EMBL/GenBank/DDBJ databases">
        <authorList>
            <person name="Haygood M."/>
            <person name="Podell S."/>
            <person name="Anderson C."/>
            <person name="Hopkinson B."/>
            <person name="Roe K."/>
            <person name="Barbeau K."/>
            <person name="Gaasterland T."/>
            <person name="Ferriera S."/>
            <person name="Johnson J."/>
            <person name="Kravitz S."/>
            <person name="Beeson K."/>
            <person name="Sutton G."/>
            <person name="Rogers Y.-H."/>
            <person name="Friedman R."/>
            <person name="Frazier M."/>
            <person name="Venter J.C."/>
        </authorList>
    </citation>
    <scope>NUCLEOTIDE SEQUENCE [LARGE SCALE GENOMIC DNA]</scope>
    <source>
        <strain evidence="3 4">ATCC 23134</strain>
    </source>
</reference>
<dbReference type="SUPFAM" id="SSF49265">
    <property type="entry name" value="Fibronectin type III"/>
    <property type="match status" value="2"/>
</dbReference>
<evidence type="ECO:0000313" key="4">
    <source>
        <dbReference type="Proteomes" id="UP000004095"/>
    </source>
</evidence>
<comment type="caution">
    <text evidence="3">The sequence shown here is derived from an EMBL/GenBank/DDBJ whole genome shotgun (WGS) entry which is preliminary data.</text>
</comment>
<feature type="domain" description="Fibronectin type-III" evidence="2">
    <location>
        <begin position="586"/>
        <end position="676"/>
    </location>
</feature>
<dbReference type="eggNOG" id="COG4733">
    <property type="taxonomic scope" value="Bacteria"/>
</dbReference>
<evidence type="ECO:0000259" key="2">
    <source>
        <dbReference type="PROSITE" id="PS50853"/>
    </source>
</evidence>
<dbReference type="NCBIfam" id="TIGR04183">
    <property type="entry name" value="Por_Secre_tail"/>
    <property type="match status" value="1"/>
</dbReference>
<dbReference type="Gene3D" id="2.60.40.10">
    <property type="entry name" value="Immunoglobulins"/>
    <property type="match status" value="6"/>
</dbReference>